<sequence>MYGTQVYLCCIQGSIGFIQRLCQFILTPAGFCCTKISSHPKSISYIRIAMVFPPVLGHVSSGILPGLEAIVFHDQKPDPNAIPGGGSTSAEREMDFDIYIKRNLDIRYLHKIPDYIVQHVQTHGFLNRHEIEEIIEAIVPLEEETDDIRKLCYKTQTMLVYVQTMLRSEDPKVIAQREILKSQEKLSGKRYKRLKRKLQEYQDDTGLLWALMAQEIKRTCDVEDAATAANGAEPDAAAPPYTHTPHGTGLSGGLGS</sequence>
<dbReference type="VEuPathDB" id="FungiDB:MELLADRAFT_66288"/>
<dbReference type="AlphaFoldDB" id="F4RYL1"/>
<gene>
    <name evidence="2" type="ORF">MELLADRAFT_66288</name>
</gene>
<dbReference type="Proteomes" id="UP000001072">
    <property type="component" value="Unassembled WGS sequence"/>
</dbReference>
<evidence type="ECO:0000313" key="3">
    <source>
        <dbReference type="Proteomes" id="UP000001072"/>
    </source>
</evidence>
<organism evidence="3">
    <name type="scientific">Melampsora larici-populina (strain 98AG31 / pathotype 3-4-7)</name>
    <name type="common">Poplar leaf rust fungus</name>
    <dbReference type="NCBI Taxonomy" id="747676"/>
    <lineage>
        <taxon>Eukaryota</taxon>
        <taxon>Fungi</taxon>
        <taxon>Dikarya</taxon>
        <taxon>Basidiomycota</taxon>
        <taxon>Pucciniomycotina</taxon>
        <taxon>Pucciniomycetes</taxon>
        <taxon>Pucciniales</taxon>
        <taxon>Melampsoraceae</taxon>
        <taxon>Melampsora</taxon>
    </lineage>
</organism>
<reference evidence="3" key="1">
    <citation type="journal article" date="2011" name="Proc. Natl. Acad. Sci. U.S.A.">
        <title>Obligate biotrophy features unraveled by the genomic analysis of rust fungi.</title>
        <authorList>
            <person name="Duplessis S."/>
            <person name="Cuomo C.A."/>
            <person name="Lin Y.-C."/>
            <person name="Aerts A."/>
            <person name="Tisserant E."/>
            <person name="Veneault-Fourrey C."/>
            <person name="Joly D.L."/>
            <person name="Hacquard S."/>
            <person name="Amselem J."/>
            <person name="Cantarel B.L."/>
            <person name="Chiu R."/>
            <person name="Coutinho P.M."/>
            <person name="Feau N."/>
            <person name="Field M."/>
            <person name="Frey P."/>
            <person name="Gelhaye E."/>
            <person name="Goldberg J."/>
            <person name="Grabherr M.G."/>
            <person name="Kodira C.D."/>
            <person name="Kohler A."/>
            <person name="Kuees U."/>
            <person name="Lindquist E.A."/>
            <person name="Lucas S.M."/>
            <person name="Mago R."/>
            <person name="Mauceli E."/>
            <person name="Morin E."/>
            <person name="Murat C."/>
            <person name="Pangilinan J.L."/>
            <person name="Park R."/>
            <person name="Pearson M."/>
            <person name="Quesneville H."/>
            <person name="Rouhier N."/>
            <person name="Sakthikumar S."/>
            <person name="Salamov A.A."/>
            <person name="Schmutz J."/>
            <person name="Selles B."/>
            <person name="Shapiro H."/>
            <person name="Tanguay P."/>
            <person name="Tuskan G.A."/>
            <person name="Henrissat B."/>
            <person name="Van de Peer Y."/>
            <person name="Rouze P."/>
            <person name="Ellis J.G."/>
            <person name="Dodds P.N."/>
            <person name="Schein J.E."/>
            <person name="Zhong S."/>
            <person name="Hamelin R.C."/>
            <person name="Grigoriev I.V."/>
            <person name="Szabo L.J."/>
            <person name="Martin F."/>
        </authorList>
    </citation>
    <scope>NUCLEOTIDE SEQUENCE [LARGE SCALE GENOMIC DNA]</scope>
    <source>
        <strain evidence="3">98AG31 / pathotype 3-4-7</strain>
    </source>
</reference>
<proteinExistence type="predicted"/>
<evidence type="ECO:0000256" key="1">
    <source>
        <dbReference type="SAM" id="MobiDB-lite"/>
    </source>
</evidence>
<protein>
    <submittedName>
        <fullName evidence="2">Uncharacterized protein</fullName>
    </submittedName>
</protein>
<feature type="region of interest" description="Disordered" evidence="1">
    <location>
        <begin position="232"/>
        <end position="256"/>
    </location>
</feature>
<keyword evidence="3" id="KW-1185">Reference proteome</keyword>
<accession>F4RYL1</accession>
<dbReference type="KEGG" id="mlr:MELLADRAFT_66288"/>
<dbReference type="GeneID" id="18930602"/>
<dbReference type="HOGENOM" id="CLU_097248_0_0_1"/>
<evidence type="ECO:0000313" key="2">
    <source>
        <dbReference type="EMBL" id="EGG02560.1"/>
    </source>
</evidence>
<name>F4RYL1_MELLP</name>
<dbReference type="EMBL" id="GL883130">
    <property type="protein sequence ID" value="EGG02560.1"/>
    <property type="molecule type" value="Genomic_DNA"/>
</dbReference>
<dbReference type="InParanoid" id="F4RYL1"/>
<dbReference type="RefSeq" id="XP_007414249.1">
    <property type="nucleotide sequence ID" value="XM_007414187.1"/>
</dbReference>